<sequence>MDKVKIEPFRVIGISVRTTNENGQAAKEISDLWGTFMNKKVLDAIPNKTDNTVYSIYTDYESDHTKPYTAILGCKVENLNDIPNGMIGKSFDGGNYVKLSAKGDLMKGLIVNKWTEIWEMDLDRAFTTDFEVFGVKAQNPADAEIDFLIAIK</sequence>
<organism evidence="2 3">
    <name type="scientific">Sinomicrobium oceani</name>
    <dbReference type="NCBI Taxonomy" id="1150368"/>
    <lineage>
        <taxon>Bacteria</taxon>
        <taxon>Pseudomonadati</taxon>
        <taxon>Bacteroidota</taxon>
        <taxon>Flavobacteriia</taxon>
        <taxon>Flavobacteriales</taxon>
        <taxon>Flavobacteriaceae</taxon>
        <taxon>Sinomicrobium</taxon>
    </lineage>
</organism>
<dbReference type="Pfam" id="PF14526">
    <property type="entry name" value="Cass2"/>
    <property type="match status" value="1"/>
</dbReference>
<evidence type="ECO:0000313" key="2">
    <source>
        <dbReference type="EMBL" id="SFW25480.1"/>
    </source>
</evidence>
<dbReference type="SUPFAM" id="SSF55136">
    <property type="entry name" value="Probable bacterial effector-binding domain"/>
    <property type="match status" value="1"/>
</dbReference>
<name>A0A1K1MQM6_9FLAO</name>
<dbReference type="EMBL" id="FPJE01000003">
    <property type="protein sequence ID" value="SFW25480.1"/>
    <property type="molecule type" value="Genomic_DNA"/>
</dbReference>
<keyword evidence="3" id="KW-1185">Reference proteome</keyword>
<proteinExistence type="predicted"/>
<dbReference type="PANTHER" id="PTHR36444">
    <property type="entry name" value="TRANSCRIPTIONAL REGULATOR PROTEIN YOBU-RELATED"/>
    <property type="match status" value="1"/>
</dbReference>
<dbReference type="Gene3D" id="3.20.80.10">
    <property type="entry name" value="Regulatory factor, effector binding domain"/>
    <property type="match status" value="1"/>
</dbReference>
<feature type="domain" description="AraC effector-binding" evidence="1">
    <location>
        <begin position="1"/>
        <end position="152"/>
    </location>
</feature>
<accession>A0A1K1MQM6</accession>
<evidence type="ECO:0000259" key="1">
    <source>
        <dbReference type="SMART" id="SM00871"/>
    </source>
</evidence>
<dbReference type="GO" id="GO:0003677">
    <property type="term" value="F:DNA binding"/>
    <property type="evidence" value="ECO:0007669"/>
    <property type="project" value="UniProtKB-KW"/>
</dbReference>
<dbReference type="InterPro" id="IPR010499">
    <property type="entry name" value="AraC_E-bd"/>
</dbReference>
<evidence type="ECO:0000313" key="3">
    <source>
        <dbReference type="Proteomes" id="UP000182248"/>
    </source>
</evidence>
<dbReference type="InterPro" id="IPR029441">
    <property type="entry name" value="Cass2"/>
</dbReference>
<dbReference type="RefSeq" id="WP_072316016.1">
    <property type="nucleotide sequence ID" value="NZ_FPJE01000003.1"/>
</dbReference>
<dbReference type="InterPro" id="IPR011256">
    <property type="entry name" value="Reg_factor_effector_dom_sf"/>
</dbReference>
<dbReference type="InterPro" id="IPR053182">
    <property type="entry name" value="YobU-like_regulator"/>
</dbReference>
<reference evidence="2 3" key="1">
    <citation type="submission" date="2016-11" db="EMBL/GenBank/DDBJ databases">
        <authorList>
            <person name="Jaros S."/>
            <person name="Januszkiewicz K."/>
            <person name="Wedrychowicz H."/>
        </authorList>
    </citation>
    <scope>NUCLEOTIDE SEQUENCE [LARGE SCALE GENOMIC DNA]</scope>
    <source>
        <strain evidence="2 3">CGMCC 1.12145</strain>
    </source>
</reference>
<dbReference type="OrthoDB" id="9801008at2"/>
<dbReference type="SMART" id="SM00871">
    <property type="entry name" value="AraC_E_bind"/>
    <property type="match status" value="1"/>
</dbReference>
<dbReference type="STRING" id="1150368.SAMN02927921_00741"/>
<gene>
    <name evidence="2" type="ORF">SAMN02927921_00741</name>
</gene>
<protein>
    <submittedName>
        <fullName evidence="2">Predicted transcriptional regulator YdeE, contains AraC-type DNA-binding domain</fullName>
    </submittedName>
</protein>
<dbReference type="PANTHER" id="PTHR36444:SF2">
    <property type="entry name" value="TRANSCRIPTIONAL REGULATOR PROTEIN YOBU-RELATED"/>
    <property type="match status" value="1"/>
</dbReference>
<dbReference type="Proteomes" id="UP000182248">
    <property type="component" value="Unassembled WGS sequence"/>
</dbReference>
<dbReference type="AlphaFoldDB" id="A0A1K1MQM6"/>
<keyword evidence="2" id="KW-0238">DNA-binding</keyword>